<dbReference type="EMBL" id="RBCJ01000008">
    <property type="protein sequence ID" value="RKN75099.1"/>
    <property type="molecule type" value="Genomic_DNA"/>
</dbReference>
<organism evidence="1 2">
    <name type="scientific">Ulvibacterium marinum</name>
    <dbReference type="NCBI Taxonomy" id="2419782"/>
    <lineage>
        <taxon>Bacteria</taxon>
        <taxon>Pseudomonadati</taxon>
        <taxon>Bacteroidota</taxon>
        <taxon>Flavobacteriia</taxon>
        <taxon>Flavobacteriales</taxon>
        <taxon>Flavobacteriaceae</taxon>
        <taxon>Ulvibacterium</taxon>
    </lineage>
</organism>
<dbReference type="Proteomes" id="UP000276603">
    <property type="component" value="Unassembled WGS sequence"/>
</dbReference>
<protein>
    <submittedName>
        <fullName evidence="1">Uncharacterized protein</fullName>
    </submittedName>
</protein>
<name>A0A3B0BS94_9FLAO</name>
<evidence type="ECO:0000313" key="2">
    <source>
        <dbReference type="Proteomes" id="UP000276603"/>
    </source>
</evidence>
<proteinExistence type="predicted"/>
<accession>A0A3B0BS94</accession>
<comment type="caution">
    <text evidence="1">The sequence shown here is derived from an EMBL/GenBank/DDBJ whole genome shotgun (WGS) entry which is preliminary data.</text>
</comment>
<gene>
    <name evidence="1" type="ORF">D7Z94_25185</name>
</gene>
<sequence>MDRTEINYAYEFNFYESFELIKLLEDSIKSIWSQIPLKEREVREYEIEMNSLRDYLFFRLYFSQYCIVRG</sequence>
<reference evidence="1 2" key="1">
    <citation type="submission" date="2018-10" db="EMBL/GenBank/DDBJ databases">
        <title>Ulvibacterium marinum gen. nov., sp. nov., a novel marine bacterium of the family Flavobacteriaceae, isolated from a culture of the green alga Ulva prolifera.</title>
        <authorList>
            <person name="Zhang Z."/>
        </authorList>
    </citation>
    <scope>NUCLEOTIDE SEQUENCE [LARGE SCALE GENOMIC DNA]</scope>
    <source>
        <strain evidence="1 2">CCMM003</strain>
    </source>
</reference>
<dbReference type="AlphaFoldDB" id="A0A3B0BS94"/>
<evidence type="ECO:0000313" key="1">
    <source>
        <dbReference type="EMBL" id="RKN75099.1"/>
    </source>
</evidence>
<keyword evidence="2" id="KW-1185">Reference proteome</keyword>